<dbReference type="SUPFAM" id="SSF52540">
    <property type="entry name" value="P-loop containing nucleoside triphosphate hydrolases"/>
    <property type="match status" value="1"/>
</dbReference>
<dbReference type="Proteomes" id="UP001204015">
    <property type="component" value="Unassembled WGS sequence"/>
</dbReference>
<protein>
    <submittedName>
        <fullName evidence="1">Uncharacterized protein</fullName>
    </submittedName>
</protein>
<name>A0ABT1BZA9_9BACT</name>
<dbReference type="RefSeq" id="WP_252760921.1">
    <property type="nucleotide sequence ID" value="NZ_JAMXLY010000021.1"/>
</dbReference>
<reference evidence="1 2" key="1">
    <citation type="submission" date="2022-06" db="EMBL/GenBank/DDBJ databases">
        <title>A taxonomic note on the genus Prevotella: Description of four novel genera and emended description of the genera Hallella and Xylanibacter.</title>
        <authorList>
            <person name="Hitch T.C.A."/>
        </authorList>
    </citation>
    <scope>NUCLEOTIDE SEQUENCE [LARGE SCALE GENOMIC DNA]</scope>
    <source>
        <strain evidence="1 2">DSM 100619</strain>
    </source>
</reference>
<evidence type="ECO:0000313" key="1">
    <source>
        <dbReference type="EMBL" id="MCO6025563.1"/>
    </source>
</evidence>
<accession>A0ABT1BZA9</accession>
<comment type="caution">
    <text evidence="1">The sequence shown here is derived from an EMBL/GenBank/DDBJ whole genome shotgun (WGS) entry which is preliminary data.</text>
</comment>
<keyword evidence="2" id="KW-1185">Reference proteome</keyword>
<dbReference type="Gene3D" id="3.40.50.300">
    <property type="entry name" value="P-loop containing nucleotide triphosphate hydrolases"/>
    <property type="match status" value="1"/>
</dbReference>
<dbReference type="InterPro" id="IPR027417">
    <property type="entry name" value="P-loop_NTPase"/>
</dbReference>
<gene>
    <name evidence="1" type="ORF">NG821_06870</name>
</gene>
<proteinExistence type="predicted"/>
<sequence length="196" mass="22253">MVTMSTETFNTTIRSMKNMGFNPDAQCVSVRIPNAKQNIEIGLKRFVQSPKWLPEYDAVSEWLSDNHGRGLLCIGNLGRGKTIICAKILPVLLNYYHRLIVHVVDATELNTKFEDIKQYHILCIDDVGVENEAVKYGERKILFTELVDLAEKKGKLLLLTTNLSTAELSAKYGMRTLDRLKAITRVVHFKGESLRK</sequence>
<dbReference type="EMBL" id="JAMXLY010000021">
    <property type="protein sequence ID" value="MCO6025563.1"/>
    <property type="molecule type" value="Genomic_DNA"/>
</dbReference>
<evidence type="ECO:0000313" key="2">
    <source>
        <dbReference type="Proteomes" id="UP001204015"/>
    </source>
</evidence>
<organism evidence="1 2">
    <name type="scientific">Segatella cerevisiae</name>
    <dbReference type="NCBI Taxonomy" id="2053716"/>
    <lineage>
        <taxon>Bacteria</taxon>
        <taxon>Pseudomonadati</taxon>
        <taxon>Bacteroidota</taxon>
        <taxon>Bacteroidia</taxon>
        <taxon>Bacteroidales</taxon>
        <taxon>Prevotellaceae</taxon>
        <taxon>Segatella</taxon>
    </lineage>
</organism>